<dbReference type="InterPro" id="IPR009875">
    <property type="entry name" value="PilZ_domain"/>
</dbReference>
<dbReference type="Pfam" id="PF07238">
    <property type="entry name" value="PilZ"/>
    <property type="match status" value="1"/>
</dbReference>
<feature type="domain" description="PilZ" evidence="1">
    <location>
        <begin position="8"/>
        <end position="99"/>
    </location>
</feature>
<evidence type="ECO:0000313" key="2">
    <source>
        <dbReference type="EMBL" id="GAG39178.1"/>
    </source>
</evidence>
<comment type="caution">
    <text evidence="2">The sequence shown here is derived from an EMBL/GenBank/DDBJ whole genome shotgun (WGS) entry which is preliminary data.</text>
</comment>
<organism evidence="2">
    <name type="scientific">marine sediment metagenome</name>
    <dbReference type="NCBI Taxonomy" id="412755"/>
    <lineage>
        <taxon>unclassified sequences</taxon>
        <taxon>metagenomes</taxon>
        <taxon>ecological metagenomes</taxon>
    </lineage>
</organism>
<dbReference type="EMBL" id="BARS01046030">
    <property type="protein sequence ID" value="GAG39178.1"/>
    <property type="molecule type" value="Genomic_DNA"/>
</dbReference>
<evidence type="ECO:0000259" key="1">
    <source>
        <dbReference type="Pfam" id="PF07238"/>
    </source>
</evidence>
<proteinExistence type="predicted"/>
<dbReference type="GO" id="GO:0035438">
    <property type="term" value="F:cyclic-di-GMP binding"/>
    <property type="evidence" value="ECO:0007669"/>
    <property type="project" value="InterPro"/>
</dbReference>
<protein>
    <recommendedName>
        <fullName evidence="1">PilZ domain-containing protein</fullName>
    </recommendedName>
</protein>
<accession>X0XRA2</accession>
<gene>
    <name evidence="2" type="ORF">S01H1_69334</name>
</gene>
<dbReference type="AlphaFoldDB" id="X0XRA2"/>
<sequence>MKDDTRIERRSEPRRVIDQYYSVEFSLPDCAFVYQFKIWDMSSKGMCVLVKEDSDLLNHMKVGDILKLKYYTTDSSKPIEFLKTEIKHITRDERGRFKGVYLVGLFILESQDDNQ</sequence>
<reference evidence="2" key="1">
    <citation type="journal article" date="2014" name="Front. Microbiol.">
        <title>High frequency of phylogenetically diverse reductive dehalogenase-homologous genes in deep subseafloor sedimentary metagenomes.</title>
        <authorList>
            <person name="Kawai M."/>
            <person name="Futagami T."/>
            <person name="Toyoda A."/>
            <person name="Takaki Y."/>
            <person name="Nishi S."/>
            <person name="Hori S."/>
            <person name="Arai W."/>
            <person name="Tsubouchi T."/>
            <person name="Morono Y."/>
            <person name="Uchiyama I."/>
            <person name="Ito T."/>
            <person name="Fujiyama A."/>
            <person name="Inagaki F."/>
            <person name="Takami H."/>
        </authorList>
    </citation>
    <scope>NUCLEOTIDE SEQUENCE</scope>
    <source>
        <strain evidence="2">Expedition CK06-06</strain>
    </source>
</reference>
<name>X0XRA2_9ZZZZ</name>